<dbReference type="Proteomes" id="UP000769156">
    <property type="component" value="Unassembled WGS sequence"/>
</dbReference>
<dbReference type="CDD" id="cd07518">
    <property type="entry name" value="HAD_YbiV-Like"/>
    <property type="match status" value="1"/>
</dbReference>
<dbReference type="GO" id="GO:0005829">
    <property type="term" value="C:cytosol"/>
    <property type="evidence" value="ECO:0007669"/>
    <property type="project" value="TreeGrafter"/>
</dbReference>
<dbReference type="PROSITE" id="PS01229">
    <property type="entry name" value="COF_2"/>
    <property type="match status" value="1"/>
</dbReference>
<dbReference type="SUPFAM" id="SSF56784">
    <property type="entry name" value="HAD-like"/>
    <property type="match status" value="1"/>
</dbReference>
<dbReference type="PANTHER" id="PTHR10000:SF53">
    <property type="entry name" value="5-AMINO-6-(5-PHOSPHO-D-RIBITYLAMINO)URACIL PHOSPHATASE YBJI-RELATED"/>
    <property type="match status" value="1"/>
</dbReference>
<name>A0A921LEC0_9FIRM</name>
<evidence type="ECO:0000313" key="1">
    <source>
        <dbReference type="EMBL" id="HJF94449.1"/>
    </source>
</evidence>
<dbReference type="AlphaFoldDB" id="A0A921LEC0"/>
<dbReference type="Gene3D" id="3.40.50.1000">
    <property type="entry name" value="HAD superfamily/HAD-like"/>
    <property type="match status" value="1"/>
</dbReference>
<protein>
    <submittedName>
        <fullName evidence="1">Cof-type HAD-IIB family hydrolase</fullName>
    </submittedName>
</protein>
<dbReference type="EMBL" id="DYVY01000104">
    <property type="protein sequence ID" value="HJF94449.1"/>
    <property type="molecule type" value="Genomic_DNA"/>
</dbReference>
<dbReference type="InterPro" id="IPR036412">
    <property type="entry name" value="HAD-like_sf"/>
</dbReference>
<dbReference type="PANTHER" id="PTHR10000">
    <property type="entry name" value="PHOSPHOSERINE PHOSPHATASE"/>
    <property type="match status" value="1"/>
</dbReference>
<reference evidence="1" key="2">
    <citation type="submission" date="2021-09" db="EMBL/GenBank/DDBJ databases">
        <authorList>
            <person name="Gilroy R."/>
        </authorList>
    </citation>
    <scope>NUCLEOTIDE SEQUENCE</scope>
    <source>
        <strain evidence="1">ChiSjej5B23-16112</strain>
    </source>
</reference>
<reference evidence="1" key="1">
    <citation type="journal article" date="2021" name="PeerJ">
        <title>Extensive microbial diversity within the chicken gut microbiome revealed by metagenomics and culture.</title>
        <authorList>
            <person name="Gilroy R."/>
            <person name="Ravi A."/>
            <person name="Getino M."/>
            <person name="Pursley I."/>
            <person name="Horton D.L."/>
            <person name="Alikhan N.F."/>
            <person name="Baker D."/>
            <person name="Gharbi K."/>
            <person name="Hall N."/>
            <person name="Watson M."/>
            <person name="Adriaenssens E.M."/>
            <person name="Foster-Nyarko E."/>
            <person name="Jarju S."/>
            <person name="Secka A."/>
            <person name="Antonio M."/>
            <person name="Oren A."/>
            <person name="Chaudhuri R.R."/>
            <person name="La Ragione R."/>
            <person name="Hildebrand F."/>
            <person name="Pallen M.J."/>
        </authorList>
    </citation>
    <scope>NUCLEOTIDE SEQUENCE</scope>
    <source>
        <strain evidence="1">ChiSjej5B23-16112</strain>
    </source>
</reference>
<keyword evidence="1" id="KW-0378">Hydrolase</keyword>
<dbReference type="GO" id="GO:0016791">
    <property type="term" value="F:phosphatase activity"/>
    <property type="evidence" value="ECO:0007669"/>
    <property type="project" value="TreeGrafter"/>
</dbReference>
<dbReference type="InterPro" id="IPR000150">
    <property type="entry name" value="Cof"/>
</dbReference>
<dbReference type="Pfam" id="PF08282">
    <property type="entry name" value="Hydrolase_3"/>
    <property type="match status" value="1"/>
</dbReference>
<dbReference type="OrthoDB" id="9814970at2"/>
<evidence type="ECO:0000313" key="2">
    <source>
        <dbReference type="Proteomes" id="UP000769156"/>
    </source>
</evidence>
<accession>A0A921LEC0</accession>
<gene>
    <name evidence="1" type="ORF">K8V82_06615</name>
</gene>
<dbReference type="InterPro" id="IPR006379">
    <property type="entry name" value="HAD-SF_hydro_IIB"/>
</dbReference>
<dbReference type="SFLD" id="SFLDS00003">
    <property type="entry name" value="Haloacid_Dehalogenase"/>
    <property type="match status" value="1"/>
</dbReference>
<organism evidence="1 2">
    <name type="scientific">Lachnoclostridium phocaeense</name>
    <dbReference type="NCBI Taxonomy" id="1871021"/>
    <lineage>
        <taxon>Bacteria</taxon>
        <taxon>Bacillati</taxon>
        <taxon>Bacillota</taxon>
        <taxon>Clostridia</taxon>
        <taxon>Lachnospirales</taxon>
        <taxon>Lachnospiraceae</taxon>
    </lineage>
</organism>
<sequence length="261" mass="28896">MIKLIASDLDGTLLQNGAQELDPLIFDQIRTLKEMGIHFVAASGRQYPNLQRLFAPMQDEISYIAENGSLCIHDGKTLSKGLIPRELGNRIIDAIHSCSGCECIVSGEQVCYSDSVNEVFRDHMLHVMKNNMQFVDSMDEIQEPYLKIAVCNFNGTKDCLTYFQKLFSSEIKVVTSGNIWVDFIAPDANKGTALQILLDHLHILPEECMAFGDQYNDVEMLQLAGTSYAMSGAAPGISFYADYTTDSVSDVLSELISSTVI</sequence>
<comment type="caution">
    <text evidence="1">The sequence shown here is derived from an EMBL/GenBank/DDBJ whole genome shotgun (WGS) entry which is preliminary data.</text>
</comment>
<dbReference type="NCBIfam" id="TIGR00099">
    <property type="entry name" value="Cof-subfamily"/>
    <property type="match status" value="1"/>
</dbReference>
<dbReference type="SFLD" id="SFLDG01140">
    <property type="entry name" value="C2.B:_Phosphomannomutase_and_P"/>
    <property type="match status" value="1"/>
</dbReference>
<proteinExistence type="predicted"/>
<dbReference type="NCBIfam" id="TIGR01484">
    <property type="entry name" value="HAD-SF-IIB"/>
    <property type="match status" value="1"/>
</dbReference>
<dbReference type="GO" id="GO:0000287">
    <property type="term" value="F:magnesium ion binding"/>
    <property type="evidence" value="ECO:0007669"/>
    <property type="project" value="TreeGrafter"/>
</dbReference>
<dbReference type="InterPro" id="IPR023214">
    <property type="entry name" value="HAD_sf"/>
</dbReference>
<dbReference type="Gene3D" id="3.30.1240.10">
    <property type="match status" value="1"/>
</dbReference>